<evidence type="ECO:0000313" key="3">
    <source>
        <dbReference type="EMBL" id="MVM29693.1"/>
    </source>
</evidence>
<gene>
    <name evidence="3" type="ORF">GO755_06590</name>
</gene>
<comment type="caution">
    <text evidence="3">The sequence shown here is derived from an EMBL/GenBank/DDBJ whole genome shotgun (WGS) entry which is preliminary data.</text>
</comment>
<evidence type="ECO:0008006" key="5">
    <source>
        <dbReference type="Google" id="ProtNLM"/>
    </source>
</evidence>
<evidence type="ECO:0000313" key="4">
    <source>
        <dbReference type="Proteomes" id="UP000436006"/>
    </source>
</evidence>
<proteinExistence type="predicted"/>
<evidence type="ECO:0000256" key="2">
    <source>
        <dbReference type="SAM" id="SignalP"/>
    </source>
</evidence>
<reference evidence="3 4" key="1">
    <citation type="submission" date="2019-12" db="EMBL/GenBank/DDBJ databases">
        <title>Spirosoma sp. HMF4905 genome sequencing and assembly.</title>
        <authorList>
            <person name="Kang H."/>
            <person name="Cha I."/>
            <person name="Kim H."/>
            <person name="Joh K."/>
        </authorList>
    </citation>
    <scope>NUCLEOTIDE SEQUENCE [LARGE SCALE GENOMIC DNA]</scope>
    <source>
        <strain evidence="3 4">HMF4905</strain>
    </source>
</reference>
<keyword evidence="1" id="KW-1133">Transmembrane helix</keyword>
<sequence length="489" mass="53844">MLLAIFRKFFALFFLATVAGFGQVPDSDASVELSQTTFPIERPFTISVIIPNSETRVAIAFPDIPGFTKKGISTSISPSEVGGKTVTNQVITQSYSALSPGRFRLPPFDIVVNKEIVHSDGAMLLVQPSKTITTPVSTTEDIAEAASDLAAFLSLRAAKSTIYAGEGVSLTLSFYIADNYPYVLSFTALDKQLQAITKKIRPANSWEENLPITELKPISITIRGKKFREFRIYQSVFFPLSNQDWRLPAVSLQLARPRPNIGPPSSQTDYVVFTSRPLTVPIKTLPVHPLRGRVPVGSFRLEEGLERQGVTIGQSVRYTFTVTGEGNITTLPAPATLSETTEFDVFPPEERHTSTNTGNQVTGHKTFTYFIVPHQNGQISLANRFQWIYFDPKTAKYDTLRPQLHLQVGNKNPIADVQTSTPSNASGVNDETELGVATDRSLYAGIEAMDSTFQPISVSVLVRAIANVLILIMLIGMIFVFFKKQNTGR</sequence>
<keyword evidence="1" id="KW-0812">Transmembrane</keyword>
<dbReference type="PANTHER" id="PTHR40940:SF2">
    <property type="entry name" value="BATD"/>
    <property type="match status" value="1"/>
</dbReference>
<feature type="chain" id="PRO_5029653871" description="Protein BatD" evidence="2">
    <location>
        <begin position="20"/>
        <end position="489"/>
    </location>
</feature>
<dbReference type="RefSeq" id="WP_157583926.1">
    <property type="nucleotide sequence ID" value="NZ_WPIN01000002.1"/>
</dbReference>
<dbReference type="Proteomes" id="UP000436006">
    <property type="component" value="Unassembled WGS sequence"/>
</dbReference>
<keyword evidence="4" id="KW-1185">Reference proteome</keyword>
<organism evidence="3 4">
    <name type="scientific">Spirosoma arboris</name>
    <dbReference type="NCBI Taxonomy" id="2682092"/>
    <lineage>
        <taxon>Bacteria</taxon>
        <taxon>Pseudomonadati</taxon>
        <taxon>Bacteroidota</taxon>
        <taxon>Cytophagia</taxon>
        <taxon>Cytophagales</taxon>
        <taxon>Cytophagaceae</taxon>
        <taxon>Spirosoma</taxon>
    </lineage>
</organism>
<keyword evidence="1" id="KW-0472">Membrane</keyword>
<name>A0A7K1S776_9BACT</name>
<feature type="transmembrane region" description="Helical" evidence="1">
    <location>
        <begin position="460"/>
        <end position="482"/>
    </location>
</feature>
<protein>
    <recommendedName>
        <fullName evidence="5">Protein BatD</fullName>
    </recommendedName>
</protein>
<dbReference type="AlphaFoldDB" id="A0A7K1S776"/>
<dbReference type="PANTHER" id="PTHR40940">
    <property type="entry name" value="PROTEIN BATD-RELATED"/>
    <property type="match status" value="1"/>
</dbReference>
<accession>A0A7K1S776</accession>
<dbReference type="InterPro" id="IPR025738">
    <property type="entry name" value="BatD"/>
</dbReference>
<feature type="signal peptide" evidence="2">
    <location>
        <begin position="1"/>
        <end position="19"/>
    </location>
</feature>
<dbReference type="EMBL" id="WPIN01000002">
    <property type="protein sequence ID" value="MVM29693.1"/>
    <property type="molecule type" value="Genomic_DNA"/>
</dbReference>
<evidence type="ECO:0000256" key="1">
    <source>
        <dbReference type="SAM" id="Phobius"/>
    </source>
</evidence>
<keyword evidence="2" id="KW-0732">Signal</keyword>
<dbReference type="Pfam" id="PF13584">
    <property type="entry name" value="BatD"/>
    <property type="match status" value="1"/>
</dbReference>